<name>A0A6I3XDQ4_9BURK</name>
<gene>
    <name evidence="2" type="ORF">GJV26_14930</name>
</gene>
<accession>A0A6I3XDQ4</accession>
<dbReference type="InterPro" id="IPR019253">
    <property type="entry name" value="DUF2244_TM"/>
</dbReference>
<keyword evidence="1" id="KW-0812">Transmembrane</keyword>
<keyword evidence="1" id="KW-0472">Membrane</keyword>
<dbReference type="EMBL" id="WNWM01000002">
    <property type="protein sequence ID" value="MUI13746.1"/>
    <property type="molecule type" value="Genomic_DNA"/>
</dbReference>
<feature type="transmembrane region" description="Helical" evidence="1">
    <location>
        <begin position="51"/>
        <end position="68"/>
    </location>
</feature>
<keyword evidence="3" id="KW-1185">Reference proteome</keyword>
<proteinExistence type="predicted"/>
<organism evidence="2 3">
    <name type="scientific">Pseudoduganella dura</name>
    <dbReference type="NCBI Taxonomy" id="321982"/>
    <lineage>
        <taxon>Bacteria</taxon>
        <taxon>Pseudomonadati</taxon>
        <taxon>Pseudomonadota</taxon>
        <taxon>Betaproteobacteria</taxon>
        <taxon>Burkholderiales</taxon>
        <taxon>Oxalobacteraceae</taxon>
        <taxon>Telluria group</taxon>
        <taxon>Pseudoduganella</taxon>
    </lineage>
</organism>
<dbReference type="Proteomes" id="UP000431684">
    <property type="component" value="Unassembled WGS sequence"/>
</dbReference>
<dbReference type="Pfam" id="PF10003">
    <property type="entry name" value="DUF2244"/>
    <property type="match status" value="1"/>
</dbReference>
<feature type="transmembrane region" description="Helical" evidence="1">
    <location>
        <begin position="74"/>
        <end position="94"/>
    </location>
</feature>
<comment type="caution">
    <text evidence="2">The sequence shown here is derived from an EMBL/GenBank/DDBJ whole genome shotgun (WGS) entry which is preliminary data.</text>
</comment>
<keyword evidence="1" id="KW-1133">Transmembrane helix</keyword>
<evidence type="ECO:0000313" key="3">
    <source>
        <dbReference type="Proteomes" id="UP000431684"/>
    </source>
</evidence>
<protein>
    <submittedName>
        <fullName evidence="2">DUF2244 domain-containing protein</fullName>
    </submittedName>
</protein>
<evidence type="ECO:0000256" key="1">
    <source>
        <dbReference type="SAM" id="Phobius"/>
    </source>
</evidence>
<dbReference type="AlphaFoldDB" id="A0A6I3XDQ4"/>
<evidence type="ECO:0000313" key="2">
    <source>
        <dbReference type="EMBL" id="MUI13746.1"/>
    </source>
</evidence>
<reference evidence="2 3" key="1">
    <citation type="submission" date="2019-11" db="EMBL/GenBank/DDBJ databases">
        <title>Draft Genome Sequences of Six Type Strains of the Genus Massilia.</title>
        <authorList>
            <person name="Miess H."/>
            <person name="Frediansyah A."/>
            <person name="Goeker M."/>
            <person name="Gross H."/>
        </authorList>
    </citation>
    <scope>NUCLEOTIDE SEQUENCE [LARGE SCALE GENOMIC DNA]</scope>
    <source>
        <strain evidence="2 3">DSM 17513</strain>
    </source>
</reference>
<sequence length="176" mass="20382">MQYKTSCLPPAPPFVQWTGGGRTVKRDWPTENGRREWVVQRNCSLTPRQTVLVWAALLVLSLAVGLFFTWQGAWYVLVFSVLEMAAITAAFVIYSRHATDCDRIVYEDGLLCVEKVRGGRTQLTQLDPYWLRIVSPRRRRDPIRLEARGVTVDVGLWLPDERRRALARELRKELIR</sequence>